<reference evidence="2 3" key="1">
    <citation type="journal article" date="2015" name="Nature">
        <title>rRNA introns, odd ribosomes, and small enigmatic genomes across a large radiation of phyla.</title>
        <authorList>
            <person name="Brown C.T."/>
            <person name="Hug L.A."/>
            <person name="Thomas B.C."/>
            <person name="Sharon I."/>
            <person name="Castelle C.J."/>
            <person name="Singh A."/>
            <person name="Wilkins M.J."/>
            <person name="Williams K.H."/>
            <person name="Banfield J.F."/>
        </authorList>
    </citation>
    <scope>NUCLEOTIDE SEQUENCE [LARGE SCALE GENOMIC DNA]</scope>
</reference>
<dbReference type="EMBL" id="LCDU01000033">
    <property type="protein sequence ID" value="KKS58956.1"/>
    <property type="molecule type" value="Genomic_DNA"/>
</dbReference>
<sequence length="194" mass="22676">MKFSVIMASLLSDYLGSATGKDKKLIRAIESVLKQTYQNFELIIVADGCALTEFVVNHNFTDKRINLLKVERKELWSNTPRNAGIEVAKGKYIIYIDNDDRYGENHLRIISDQLTEEDWVYYNDFRWSGTEFIERQIDVTLYGHCGTSTICHASRLKLKWEKAGYGHDYQFIQQLRKFEGKKITTPEYFVCHEI</sequence>
<dbReference type="PANTHER" id="PTHR43685:SF2">
    <property type="entry name" value="GLYCOSYLTRANSFERASE 2-LIKE DOMAIN-CONTAINING PROTEIN"/>
    <property type="match status" value="1"/>
</dbReference>
<gene>
    <name evidence="2" type="ORF">UV26_C0033G0004</name>
</gene>
<dbReference type="PANTHER" id="PTHR43685">
    <property type="entry name" value="GLYCOSYLTRANSFERASE"/>
    <property type="match status" value="1"/>
</dbReference>
<keyword evidence="2" id="KW-0808">Transferase</keyword>
<dbReference type="InterPro" id="IPR050834">
    <property type="entry name" value="Glycosyltransf_2"/>
</dbReference>
<evidence type="ECO:0000313" key="3">
    <source>
        <dbReference type="Proteomes" id="UP000034678"/>
    </source>
</evidence>
<accession>A0A0G1CK23</accession>
<dbReference type="AlphaFoldDB" id="A0A0G1CK23"/>
<dbReference type="SUPFAM" id="SSF53448">
    <property type="entry name" value="Nucleotide-diphospho-sugar transferases"/>
    <property type="match status" value="1"/>
</dbReference>
<dbReference type="STRING" id="1619142.UV26_C0033G0004"/>
<dbReference type="CDD" id="cd00761">
    <property type="entry name" value="Glyco_tranf_GTA_type"/>
    <property type="match status" value="1"/>
</dbReference>
<dbReference type="GO" id="GO:0016740">
    <property type="term" value="F:transferase activity"/>
    <property type="evidence" value="ECO:0007669"/>
    <property type="project" value="UniProtKB-KW"/>
</dbReference>
<feature type="domain" description="Glycosyltransferase 2-like" evidence="1">
    <location>
        <begin position="23"/>
        <end position="117"/>
    </location>
</feature>
<evidence type="ECO:0000313" key="2">
    <source>
        <dbReference type="EMBL" id="KKS58956.1"/>
    </source>
</evidence>
<dbReference type="InterPro" id="IPR029044">
    <property type="entry name" value="Nucleotide-diphossugar_trans"/>
</dbReference>
<dbReference type="Pfam" id="PF00535">
    <property type="entry name" value="Glycos_transf_2"/>
    <property type="match status" value="1"/>
</dbReference>
<evidence type="ECO:0000259" key="1">
    <source>
        <dbReference type="Pfam" id="PF00535"/>
    </source>
</evidence>
<dbReference type="InterPro" id="IPR001173">
    <property type="entry name" value="Glyco_trans_2-like"/>
</dbReference>
<dbReference type="Proteomes" id="UP000034678">
    <property type="component" value="Unassembled WGS sequence"/>
</dbReference>
<organism evidence="2 3">
    <name type="scientific">candidate division WWE3 bacterium GW2011_GWF2_42_42</name>
    <dbReference type="NCBI Taxonomy" id="1619142"/>
    <lineage>
        <taxon>Bacteria</taxon>
        <taxon>Katanobacteria</taxon>
    </lineage>
</organism>
<comment type="caution">
    <text evidence="2">The sequence shown here is derived from an EMBL/GenBank/DDBJ whole genome shotgun (WGS) entry which is preliminary data.</text>
</comment>
<protein>
    <submittedName>
        <fullName evidence="2">Family 2 glycosyltransferase</fullName>
    </submittedName>
</protein>
<name>A0A0G1CK23_UNCKA</name>
<dbReference type="Gene3D" id="3.90.550.10">
    <property type="entry name" value="Spore Coat Polysaccharide Biosynthesis Protein SpsA, Chain A"/>
    <property type="match status" value="1"/>
</dbReference>
<proteinExistence type="predicted"/>